<evidence type="ECO:0000313" key="3">
    <source>
        <dbReference type="Proteomes" id="UP000321363"/>
    </source>
</evidence>
<accession>A0A5C6W1P1</accession>
<keyword evidence="1" id="KW-0812">Transmembrane</keyword>
<proteinExistence type="predicted"/>
<reference evidence="2 3" key="1">
    <citation type="journal article" date="2005" name="Int. J. Syst. Evol. Microbiol.">
        <title>Bacillus litoralis sp. nov., isolated from a tidal flat of the Yellow Sea in Korea.</title>
        <authorList>
            <person name="Yoon J.H."/>
            <person name="Oh T.K."/>
        </authorList>
    </citation>
    <scope>NUCLEOTIDE SEQUENCE [LARGE SCALE GENOMIC DNA]</scope>
    <source>
        <strain evidence="2 3">SW-211</strain>
    </source>
</reference>
<dbReference type="OrthoDB" id="2725889at2"/>
<keyword evidence="1" id="KW-0472">Membrane</keyword>
<dbReference type="Proteomes" id="UP000321363">
    <property type="component" value="Unassembled WGS sequence"/>
</dbReference>
<keyword evidence="3" id="KW-1185">Reference proteome</keyword>
<comment type="caution">
    <text evidence="2">The sequence shown here is derived from an EMBL/GenBank/DDBJ whole genome shotgun (WGS) entry which is preliminary data.</text>
</comment>
<keyword evidence="1" id="KW-1133">Transmembrane helix</keyword>
<evidence type="ECO:0000313" key="2">
    <source>
        <dbReference type="EMBL" id="TXC91266.1"/>
    </source>
</evidence>
<protein>
    <submittedName>
        <fullName evidence="2">Uncharacterized protein</fullName>
    </submittedName>
</protein>
<gene>
    <name evidence="2" type="ORF">FS935_10245</name>
</gene>
<name>A0A5C6W1P1_9BACI</name>
<dbReference type="EMBL" id="VOQF01000005">
    <property type="protein sequence ID" value="TXC91266.1"/>
    <property type="molecule type" value="Genomic_DNA"/>
</dbReference>
<dbReference type="RefSeq" id="WP_146948195.1">
    <property type="nucleotide sequence ID" value="NZ_VOQF01000005.1"/>
</dbReference>
<dbReference type="AlphaFoldDB" id="A0A5C6W1P1"/>
<feature type="transmembrane region" description="Helical" evidence="1">
    <location>
        <begin position="44"/>
        <end position="64"/>
    </location>
</feature>
<sequence length="540" mass="62692">MDDKIFEERMNSLKSSYEKLQPVSSVDHIINNVKQTELPKRKKIFPLTYVASFIGVLLIAGILGTQLISQSNKSSGEKSPSIENQTVSATDIEDSINEVRGLYERNLDVLKEKLQFDDVEQYSFVQEAKNSVESFEERREYSSRAELQNYTENVKNIISLRVSMPNEEMEILKERAKNDKKIDETQLISYLIKIELLKERFNEKWFNLRQLPTEGNLVEYVDKLNKQEVENGSDDYLNLIKTLRENGYRFIFITEGEGQIDLTIDHQKILDTFKDMLSNQLIAYLQYKKEVIEQGTVLGLTQEQLASRIIKLEETIIAHPNFEKNDDLKMEYEKHLLHFIQYSDEESMNDFVSDYPKSLSAKQVDEFLNGNEHDEFVSGQERESISAKISPELKAISGNNVQLLPLTDSLEAVYEEYKNTRNDEILEGPFLGTESAIEVSIARLYMYAVENKDYETAFYLTYDGEASERPDLERFISEMAQSTTNYQDLSNKVIKVSTTYKENGRLIEHTFTTKDGESIIFNMKRNNEYEKVRVEYTSFP</sequence>
<organism evidence="2 3">
    <name type="scientific">Metabacillus litoralis</name>
    <dbReference type="NCBI Taxonomy" id="152268"/>
    <lineage>
        <taxon>Bacteria</taxon>
        <taxon>Bacillati</taxon>
        <taxon>Bacillota</taxon>
        <taxon>Bacilli</taxon>
        <taxon>Bacillales</taxon>
        <taxon>Bacillaceae</taxon>
        <taxon>Metabacillus</taxon>
    </lineage>
</organism>
<evidence type="ECO:0000256" key="1">
    <source>
        <dbReference type="SAM" id="Phobius"/>
    </source>
</evidence>